<dbReference type="AlphaFoldDB" id="A0A8T9CQC6"/>
<dbReference type="EMBL" id="QYOH01000027">
    <property type="protein sequence ID" value="TXU32433.1"/>
    <property type="molecule type" value="Genomic_DNA"/>
</dbReference>
<sequence>MRCLTCLNLPGVSCLSGQQYNSSRNLVYTLALFISIHFYTDFFNPLYYRAGCDEQQHIYSRYKIR</sequence>
<comment type="caution">
    <text evidence="1">The sequence shown here is derived from an EMBL/GenBank/DDBJ whole genome shotgun (WGS) entry which is preliminary data.</text>
</comment>
<reference evidence="1 2" key="1">
    <citation type="submission" date="2018-09" db="EMBL/GenBank/DDBJ databases">
        <title>Persistent metagenomic signatures of early life antibiotic treatment in the infant gut microbiota and resistome.</title>
        <authorList>
            <person name="Gasparrini A.J."/>
        </authorList>
    </citation>
    <scope>NUCLEOTIDE SEQUENCE [LARGE SCALE GENOMIC DNA]</scope>
    <source>
        <strain evidence="1 2">T0181B.E-10</strain>
    </source>
</reference>
<accession>A0A8T9CQC6</accession>
<organism evidence="1 2">
    <name type="scientific">Escherichia coli</name>
    <dbReference type="NCBI Taxonomy" id="562"/>
    <lineage>
        <taxon>Bacteria</taxon>
        <taxon>Pseudomonadati</taxon>
        <taxon>Pseudomonadota</taxon>
        <taxon>Gammaproteobacteria</taxon>
        <taxon>Enterobacterales</taxon>
        <taxon>Enterobacteriaceae</taxon>
        <taxon>Escherichia</taxon>
    </lineage>
</organism>
<dbReference type="Proteomes" id="UP000460654">
    <property type="component" value="Unassembled WGS sequence"/>
</dbReference>
<gene>
    <name evidence="1" type="ORF">D4N09_19875</name>
</gene>
<evidence type="ECO:0000313" key="2">
    <source>
        <dbReference type="Proteomes" id="UP000460654"/>
    </source>
</evidence>
<name>A0A8T9CQC6_ECOLX</name>
<evidence type="ECO:0000313" key="1">
    <source>
        <dbReference type="EMBL" id="TXU32433.1"/>
    </source>
</evidence>
<proteinExistence type="predicted"/>
<protein>
    <submittedName>
        <fullName evidence="1">Uncharacterized protein</fullName>
    </submittedName>
</protein>